<gene>
    <name evidence="4" type="ORF">D7V93_32405</name>
</gene>
<evidence type="ECO:0000256" key="1">
    <source>
        <dbReference type="ARBA" id="ARBA00023122"/>
    </source>
</evidence>
<dbReference type="CDD" id="cd04622">
    <property type="entry name" value="CBS_pair_HRP1_like"/>
    <property type="match status" value="1"/>
</dbReference>
<dbReference type="Pfam" id="PF00571">
    <property type="entry name" value="CBS"/>
    <property type="match status" value="2"/>
</dbReference>
<sequence>MAKQRVMDVMTADVEALDPSDTLKGAAEMMRTLNVGPMPVCEDERLVGIITDRDIVVRAVARGLDVNSTPVSQAMSTELQCVYEDEDISVAAQKMKDERVRRILVTNRDNKLVGIIALGDIAEALGAREGGETLEAVSEPSQPAH</sequence>
<dbReference type="Gene3D" id="3.10.580.10">
    <property type="entry name" value="CBS-domain"/>
    <property type="match status" value="1"/>
</dbReference>
<dbReference type="InterPro" id="IPR000644">
    <property type="entry name" value="CBS_dom"/>
</dbReference>
<feature type="domain" description="CBS" evidence="3">
    <location>
        <begin position="75"/>
        <end position="133"/>
    </location>
</feature>
<organism evidence="4 5">
    <name type="scientific">Corallococcus llansteffanensis</name>
    <dbReference type="NCBI Taxonomy" id="2316731"/>
    <lineage>
        <taxon>Bacteria</taxon>
        <taxon>Pseudomonadati</taxon>
        <taxon>Myxococcota</taxon>
        <taxon>Myxococcia</taxon>
        <taxon>Myxococcales</taxon>
        <taxon>Cystobacterineae</taxon>
        <taxon>Myxococcaceae</taxon>
        <taxon>Corallococcus</taxon>
    </lineage>
</organism>
<feature type="domain" description="CBS" evidence="3">
    <location>
        <begin position="10"/>
        <end position="66"/>
    </location>
</feature>
<reference evidence="5" key="1">
    <citation type="submission" date="2018-09" db="EMBL/GenBank/DDBJ databases">
        <authorList>
            <person name="Livingstone P.G."/>
            <person name="Whitworth D.E."/>
        </authorList>
    </citation>
    <scope>NUCLEOTIDE SEQUENCE [LARGE SCALE GENOMIC DNA]</scope>
    <source>
        <strain evidence="5">CA051B</strain>
    </source>
</reference>
<dbReference type="InterPro" id="IPR046342">
    <property type="entry name" value="CBS_dom_sf"/>
</dbReference>
<dbReference type="InterPro" id="IPR051257">
    <property type="entry name" value="Diverse_CBS-Domain"/>
</dbReference>
<keyword evidence="1 2" id="KW-0129">CBS domain</keyword>
<dbReference type="EMBL" id="RAWB01000475">
    <property type="protein sequence ID" value="RKH49085.1"/>
    <property type="molecule type" value="Genomic_DNA"/>
</dbReference>
<name>A0A3A8P6N5_9BACT</name>
<dbReference type="AlphaFoldDB" id="A0A3A8P6N5"/>
<evidence type="ECO:0000259" key="3">
    <source>
        <dbReference type="PROSITE" id="PS51371"/>
    </source>
</evidence>
<keyword evidence="5" id="KW-1185">Reference proteome</keyword>
<protein>
    <submittedName>
        <fullName evidence="4">CBS domain-containing protein</fullName>
    </submittedName>
</protein>
<evidence type="ECO:0000313" key="4">
    <source>
        <dbReference type="EMBL" id="RKH49085.1"/>
    </source>
</evidence>
<dbReference type="PANTHER" id="PTHR43080:SF2">
    <property type="entry name" value="CBS DOMAIN-CONTAINING PROTEIN"/>
    <property type="match status" value="1"/>
</dbReference>
<evidence type="ECO:0000256" key="2">
    <source>
        <dbReference type="PROSITE-ProRule" id="PRU00703"/>
    </source>
</evidence>
<evidence type="ECO:0000313" key="5">
    <source>
        <dbReference type="Proteomes" id="UP000272888"/>
    </source>
</evidence>
<dbReference type="RefSeq" id="WP_120647059.1">
    <property type="nucleotide sequence ID" value="NZ_RAWB01000475.1"/>
</dbReference>
<dbReference type="PROSITE" id="PS51371">
    <property type="entry name" value="CBS"/>
    <property type="match status" value="2"/>
</dbReference>
<proteinExistence type="predicted"/>
<dbReference type="Proteomes" id="UP000272888">
    <property type="component" value="Unassembled WGS sequence"/>
</dbReference>
<dbReference type="PANTHER" id="PTHR43080">
    <property type="entry name" value="CBS DOMAIN-CONTAINING PROTEIN CBSX3, MITOCHONDRIAL"/>
    <property type="match status" value="1"/>
</dbReference>
<comment type="caution">
    <text evidence="4">The sequence shown here is derived from an EMBL/GenBank/DDBJ whole genome shotgun (WGS) entry which is preliminary data.</text>
</comment>
<dbReference type="SUPFAM" id="SSF54631">
    <property type="entry name" value="CBS-domain pair"/>
    <property type="match status" value="1"/>
</dbReference>
<accession>A0A3A8P6N5</accession>
<dbReference type="SMART" id="SM00116">
    <property type="entry name" value="CBS"/>
    <property type="match status" value="2"/>
</dbReference>